<dbReference type="EMBL" id="JAUEDM010000002">
    <property type="protein sequence ID" value="KAK3326747.1"/>
    <property type="molecule type" value="Genomic_DNA"/>
</dbReference>
<comment type="caution">
    <text evidence="2">The sequence shown here is derived from an EMBL/GenBank/DDBJ whole genome shotgun (WGS) entry which is preliminary data.</text>
</comment>
<feature type="compositionally biased region" description="Polar residues" evidence="1">
    <location>
        <begin position="21"/>
        <end position="39"/>
    </location>
</feature>
<gene>
    <name evidence="2" type="ORF">B0H66DRAFT_589295</name>
</gene>
<reference evidence="2" key="2">
    <citation type="submission" date="2023-06" db="EMBL/GenBank/DDBJ databases">
        <authorList>
            <consortium name="Lawrence Berkeley National Laboratory"/>
            <person name="Haridas S."/>
            <person name="Hensen N."/>
            <person name="Bonometti L."/>
            <person name="Westerberg I."/>
            <person name="Brannstrom I.O."/>
            <person name="Guillou S."/>
            <person name="Cros-Aarteil S."/>
            <person name="Calhoun S."/>
            <person name="Kuo A."/>
            <person name="Mondo S."/>
            <person name="Pangilinan J."/>
            <person name="Riley R."/>
            <person name="Labutti K."/>
            <person name="Andreopoulos B."/>
            <person name="Lipzen A."/>
            <person name="Chen C."/>
            <person name="Yanf M."/>
            <person name="Daum C."/>
            <person name="Ng V."/>
            <person name="Clum A."/>
            <person name="Steindorff A."/>
            <person name="Ohm R."/>
            <person name="Martin F."/>
            <person name="Silar P."/>
            <person name="Natvig D."/>
            <person name="Lalanne C."/>
            <person name="Gautier V."/>
            <person name="Ament-Velasquez S.L."/>
            <person name="Kruys A."/>
            <person name="Hutchinson M.I."/>
            <person name="Powell A.J."/>
            <person name="Barry K."/>
            <person name="Miller A.N."/>
            <person name="Grigoriev I.V."/>
            <person name="Debuchy R."/>
            <person name="Gladieux P."/>
            <person name="Thoren M.H."/>
            <person name="Johannesson H."/>
        </authorList>
    </citation>
    <scope>NUCLEOTIDE SEQUENCE</scope>
    <source>
        <strain evidence="2">CBS 118394</strain>
    </source>
</reference>
<evidence type="ECO:0000313" key="2">
    <source>
        <dbReference type="EMBL" id="KAK3326747.1"/>
    </source>
</evidence>
<protein>
    <submittedName>
        <fullName evidence="2">Uncharacterized protein</fullName>
    </submittedName>
</protein>
<sequence>MATVSLSGPLRTEEAGKGQGTEASPTAGPSLSSTSATGEQKQHVLAIRDFSRMADYLVSRPRKKPDMGPNCERAYKEVKQVNLVAKNAMMGVPESFPGRHDILVMATAWDEDPIEKSKDLSRLLGALPPAPPEQADNEFHFLRRNPIYCDLWVHTMRYKLHYHTPPRTRRFWLLSQGPEVGGAGALPQDAGQLDFFVGDPPTDLEGYFRNYSLSIGNSITNWARNTSATSSKKTKVNLDNRRNMRNMGWASKKAEANTPAGVIRELALAIQAEIPEITFDYFAMHAQCFIQAPDQAQGQENLLHLAVGYVFSTASGHTDFKEKTFGTRALLDAAVDVMTKFLKEGNGDKIITAGEVYASEVRRLDLSNIGDRWGKEKPFQGHQAGGADVWWWYGGLYGRSGRGGLSYPVTR</sequence>
<reference evidence="2" key="1">
    <citation type="journal article" date="2023" name="Mol. Phylogenet. Evol.">
        <title>Genome-scale phylogeny and comparative genomics of the fungal order Sordariales.</title>
        <authorList>
            <person name="Hensen N."/>
            <person name="Bonometti L."/>
            <person name="Westerberg I."/>
            <person name="Brannstrom I.O."/>
            <person name="Guillou S."/>
            <person name="Cros-Aarteil S."/>
            <person name="Calhoun S."/>
            <person name="Haridas S."/>
            <person name="Kuo A."/>
            <person name="Mondo S."/>
            <person name="Pangilinan J."/>
            <person name="Riley R."/>
            <person name="LaButti K."/>
            <person name="Andreopoulos B."/>
            <person name="Lipzen A."/>
            <person name="Chen C."/>
            <person name="Yan M."/>
            <person name="Daum C."/>
            <person name="Ng V."/>
            <person name="Clum A."/>
            <person name="Steindorff A."/>
            <person name="Ohm R.A."/>
            <person name="Martin F."/>
            <person name="Silar P."/>
            <person name="Natvig D.O."/>
            <person name="Lalanne C."/>
            <person name="Gautier V."/>
            <person name="Ament-Velasquez S.L."/>
            <person name="Kruys A."/>
            <person name="Hutchinson M.I."/>
            <person name="Powell A.J."/>
            <person name="Barry K."/>
            <person name="Miller A.N."/>
            <person name="Grigoriev I.V."/>
            <person name="Debuchy R."/>
            <person name="Gladieux P."/>
            <person name="Hiltunen Thoren M."/>
            <person name="Johannesson H."/>
        </authorList>
    </citation>
    <scope>NUCLEOTIDE SEQUENCE</scope>
    <source>
        <strain evidence="2">CBS 118394</strain>
    </source>
</reference>
<dbReference type="AlphaFoldDB" id="A0AAE0MBW0"/>
<evidence type="ECO:0000256" key="1">
    <source>
        <dbReference type="SAM" id="MobiDB-lite"/>
    </source>
</evidence>
<keyword evidence="3" id="KW-1185">Reference proteome</keyword>
<accession>A0AAE0MBW0</accession>
<name>A0AAE0MBW0_9PEZI</name>
<evidence type="ECO:0000313" key="3">
    <source>
        <dbReference type="Proteomes" id="UP001283341"/>
    </source>
</evidence>
<proteinExistence type="predicted"/>
<feature type="region of interest" description="Disordered" evidence="1">
    <location>
        <begin position="1"/>
        <end position="41"/>
    </location>
</feature>
<organism evidence="2 3">
    <name type="scientific">Apodospora peruviana</name>
    <dbReference type="NCBI Taxonomy" id="516989"/>
    <lineage>
        <taxon>Eukaryota</taxon>
        <taxon>Fungi</taxon>
        <taxon>Dikarya</taxon>
        <taxon>Ascomycota</taxon>
        <taxon>Pezizomycotina</taxon>
        <taxon>Sordariomycetes</taxon>
        <taxon>Sordariomycetidae</taxon>
        <taxon>Sordariales</taxon>
        <taxon>Lasiosphaeriaceae</taxon>
        <taxon>Apodospora</taxon>
    </lineage>
</organism>
<dbReference type="Proteomes" id="UP001283341">
    <property type="component" value="Unassembled WGS sequence"/>
</dbReference>